<protein>
    <submittedName>
        <fullName evidence="2">Uncharacterized protein</fullName>
    </submittedName>
</protein>
<evidence type="ECO:0000256" key="1">
    <source>
        <dbReference type="SAM" id="Phobius"/>
    </source>
</evidence>
<dbReference type="EMBL" id="REGN01004295">
    <property type="protein sequence ID" value="RNA18197.1"/>
    <property type="molecule type" value="Genomic_DNA"/>
</dbReference>
<keyword evidence="1" id="KW-0472">Membrane</keyword>
<keyword evidence="3" id="KW-1185">Reference proteome</keyword>
<keyword evidence="1" id="KW-0812">Transmembrane</keyword>
<comment type="caution">
    <text evidence="2">The sequence shown here is derived from an EMBL/GenBank/DDBJ whole genome shotgun (WGS) entry which is preliminary data.</text>
</comment>
<sequence>MTNKFMASLFITIFSIEDNILLYHLALLFFLKRMINNKIFFDKSKHRIISFNESFLLNNTLDKPALNKI</sequence>
<feature type="transmembrane region" description="Helical" evidence="1">
    <location>
        <begin position="6"/>
        <end position="31"/>
    </location>
</feature>
<keyword evidence="1" id="KW-1133">Transmembrane helix</keyword>
<gene>
    <name evidence="2" type="ORF">BpHYR1_050299</name>
</gene>
<evidence type="ECO:0000313" key="3">
    <source>
        <dbReference type="Proteomes" id="UP000276133"/>
    </source>
</evidence>
<name>A0A3M7R3L8_BRAPC</name>
<evidence type="ECO:0000313" key="2">
    <source>
        <dbReference type="EMBL" id="RNA18197.1"/>
    </source>
</evidence>
<dbReference type="AlphaFoldDB" id="A0A3M7R3L8"/>
<dbReference type="Proteomes" id="UP000276133">
    <property type="component" value="Unassembled WGS sequence"/>
</dbReference>
<reference evidence="2 3" key="1">
    <citation type="journal article" date="2018" name="Sci. Rep.">
        <title>Genomic signatures of local adaptation to the degree of environmental predictability in rotifers.</title>
        <authorList>
            <person name="Franch-Gras L."/>
            <person name="Hahn C."/>
            <person name="Garcia-Roger E.M."/>
            <person name="Carmona M.J."/>
            <person name="Serra M."/>
            <person name="Gomez A."/>
        </authorList>
    </citation>
    <scope>NUCLEOTIDE SEQUENCE [LARGE SCALE GENOMIC DNA]</scope>
    <source>
        <strain evidence="2">HYR1</strain>
    </source>
</reference>
<organism evidence="2 3">
    <name type="scientific">Brachionus plicatilis</name>
    <name type="common">Marine rotifer</name>
    <name type="synonym">Brachionus muelleri</name>
    <dbReference type="NCBI Taxonomy" id="10195"/>
    <lineage>
        <taxon>Eukaryota</taxon>
        <taxon>Metazoa</taxon>
        <taxon>Spiralia</taxon>
        <taxon>Gnathifera</taxon>
        <taxon>Rotifera</taxon>
        <taxon>Eurotatoria</taxon>
        <taxon>Monogononta</taxon>
        <taxon>Pseudotrocha</taxon>
        <taxon>Ploima</taxon>
        <taxon>Brachionidae</taxon>
        <taxon>Brachionus</taxon>
    </lineage>
</organism>
<accession>A0A3M7R3L8</accession>
<proteinExistence type="predicted"/>